<name>A0A010SP11_PSEFL</name>
<evidence type="ECO:0000313" key="2">
    <source>
        <dbReference type="Proteomes" id="UP000022611"/>
    </source>
</evidence>
<sequence length="53" mass="5676">MRAEIDAAMPAIDYLAGTFNDVAIFDADNLKQIGSIKMPGGDMAITTAQVFVR</sequence>
<dbReference type="Proteomes" id="UP000022611">
    <property type="component" value="Unassembled WGS sequence"/>
</dbReference>
<evidence type="ECO:0000313" key="1">
    <source>
        <dbReference type="EMBL" id="EXF94645.1"/>
    </source>
</evidence>
<accession>A0A010SP11</accession>
<reference evidence="1 2" key="1">
    <citation type="journal article" date="2011" name="J. Bacteriol.">
        <title>Draft genome sequence of the polycyclic aromatic hydrocarbon-degrading, genetically engineered bioluminescent bioreporter Pseudomonas fluorescens HK44.</title>
        <authorList>
            <person name="Chauhan A."/>
            <person name="Layton A.C."/>
            <person name="Williams D.E."/>
            <person name="Smartt A.E."/>
            <person name="Ripp S."/>
            <person name="Karpinets T.V."/>
            <person name="Brown S.D."/>
            <person name="Sayler G.S."/>
        </authorList>
    </citation>
    <scope>NUCLEOTIDE SEQUENCE [LARGE SCALE GENOMIC DNA]</scope>
    <source>
        <strain evidence="1 2">HK44</strain>
    </source>
</reference>
<comment type="caution">
    <text evidence="1">The sequence shown here is derived from an EMBL/GenBank/DDBJ whole genome shotgun (WGS) entry which is preliminary data.</text>
</comment>
<gene>
    <name evidence="1" type="ORF">HK44_000230</name>
</gene>
<dbReference type="eggNOG" id="COG3391">
    <property type="taxonomic scope" value="Bacteria"/>
</dbReference>
<dbReference type="PATRIC" id="fig|1042209.11.peg.2384"/>
<dbReference type="InterPro" id="IPR015943">
    <property type="entry name" value="WD40/YVTN_repeat-like_dom_sf"/>
</dbReference>
<organism evidence="1 2">
    <name type="scientific">Pseudomonas fluorescens HK44</name>
    <dbReference type="NCBI Taxonomy" id="1042209"/>
    <lineage>
        <taxon>Bacteria</taxon>
        <taxon>Pseudomonadati</taxon>
        <taxon>Pseudomonadota</taxon>
        <taxon>Gammaproteobacteria</taxon>
        <taxon>Pseudomonadales</taxon>
        <taxon>Pseudomonadaceae</taxon>
        <taxon>Pseudomonas</taxon>
    </lineage>
</organism>
<dbReference type="HOGENOM" id="CLU_3065198_0_0_6"/>
<dbReference type="AlphaFoldDB" id="A0A010SP11"/>
<proteinExistence type="predicted"/>
<protein>
    <submittedName>
        <fullName evidence="1">Uncharacterized protein</fullName>
    </submittedName>
</protein>
<dbReference type="Gene3D" id="2.130.10.10">
    <property type="entry name" value="YVTN repeat-like/Quinoprotein amine dehydrogenase"/>
    <property type="match status" value="1"/>
</dbReference>
<dbReference type="EMBL" id="AFOY02000010">
    <property type="protein sequence ID" value="EXF94645.1"/>
    <property type="molecule type" value="Genomic_DNA"/>
</dbReference>